<reference evidence="2" key="1">
    <citation type="submission" date="2022-05" db="EMBL/GenBank/DDBJ databases">
        <title>Draft genome sequence of Clostridium tertium strain CP3 isolated from Peru.</title>
        <authorList>
            <person name="Hurtado R."/>
            <person name="Lima L."/>
            <person name="Sousa T."/>
            <person name="Jaiswal A.K."/>
            <person name="Tiwari S."/>
            <person name="Maturrano L."/>
            <person name="Brenig B."/>
            <person name="Azevedo V."/>
        </authorList>
    </citation>
    <scope>NUCLEOTIDE SEQUENCE</scope>
    <source>
        <strain evidence="2">CP3</strain>
    </source>
</reference>
<feature type="transmembrane region" description="Helical" evidence="1">
    <location>
        <begin position="6"/>
        <end position="22"/>
    </location>
</feature>
<keyword evidence="1" id="KW-1133">Transmembrane helix</keyword>
<keyword evidence="1" id="KW-0812">Transmembrane</keyword>
<comment type="caution">
    <text evidence="2">The sequence shown here is derived from an EMBL/GenBank/DDBJ whole genome shotgun (WGS) entry which is preliminary data.</text>
</comment>
<dbReference type="EMBL" id="JAMRYU010000001">
    <property type="protein sequence ID" value="MDC4238870.1"/>
    <property type="molecule type" value="Genomic_DNA"/>
</dbReference>
<accession>A0A9X3XFW7</accession>
<feature type="transmembrane region" description="Helical" evidence="1">
    <location>
        <begin position="66"/>
        <end position="87"/>
    </location>
</feature>
<sequence>MANILTLVLSFIIANVIFNYLSKYLISRGKIPFKATKTTKGKIIWTIICCAIYIVGYVLIDFLTLGVIGFNIARGVLLAIFVTMLLFDSNKK</sequence>
<evidence type="ECO:0000256" key="1">
    <source>
        <dbReference type="SAM" id="Phobius"/>
    </source>
</evidence>
<evidence type="ECO:0000313" key="3">
    <source>
        <dbReference type="Proteomes" id="UP001141183"/>
    </source>
</evidence>
<keyword evidence="1" id="KW-0472">Membrane</keyword>
<dbReference type="AlphaFoldDB" id="A0A9X3XFW7"/>
<dbReference type="RefSeq" id="WP_008679942.1">
    <property type="nucleotide sequence ID" value="NZ_CABKOG010000003.1"/>
</dbReference>
<feature type="transmembrane region" description="Helical" evidence="1">
    <location>
        <begin position="43"/>
        <end position="60"/>
    </location>
</feature>
<proteinExistence type="predicted"/>
<dbReference type="Proteomes" id="UP001141183">
    <property type="component" value="Unassembled WGS sequence"/>
</dbReference>
<gene>
    <name evidence="2" type="ORF">NE398_01635</name>
</gene>
<evidence type="ECO:0000313" key="2">
    <source>
        <dbReference type="EMBL" id="MDC4238870.1"/>
    </source>
</evidence>
<name>A0A9X3XFW7_9CLOT</name>
<organism evidence="2 3">
    <name type="scientific">Clostridium tertium</name>
    <dbReference type="NCBI Taxonomy" id="1559"/>
    <lineage>
        <taxon>Bacteria</taxon>
        <taxon>Bacillati</taxon>
        <taxon>Bacillota</taxon>
        <taxon>Clostridia</taxon>
        <taxon>Eubacteriales</taxon>
        <taxon>Clostridiaceae</taxon>
        <taxon>Clostridium</taxon>
    </lineage>
</organism>
<keyword evidence="3" id="KW-1185">Reference proteome</keyword>
<protein>
    <submittedName>
        <fullName evidence="2">Uncharacterized protein</fullName>
    </submittedName>
</protein>